<dbReference type="SUPFAM" id="SSF50156">
    <property type="entry name" value="PDZ domain-like"/>
    <property type="match status" value="1"/>
</dbReference>
<evidence type="ECO:0000313" key="7">
    <source>
        <dbReference type="EMBL" id="SHN28723.1"/>
    </source>
</evidence>
<keyword evidence="4" id="KW-0720">Serine protease</keyword>
<dbReference type="AlphaFoldDB" id="A0A1M7QD76"/>
<dbReference type="InterPro" id="IPR001940">
    <property type="entry name" value="Peptidase_S1C"/>
</dbReference>
<dbReference type="Gene3D" id="2.40.10.120">
    <property type="match status" value="1"/>
</dbReference>
<feature type="domain" description="PDZ" evidence="6">
    <location>
        <begin position="312"/>
        <end position="388"/>
    </location>
</feature>
<dbReference type="GO" id="GO:0004252">
    <property type="term" value="F:serine-type endopeptidase activity"/>
    <property type="evidence" value="ECO:0007669"/>
    <property type="project" value="InterPro"/>
</dbReference>
<dbReference type="FunFam" id="2.40.10.10:FF:000001">
    <property type="entry name" value="Periplasmic serine protease DegS"/>
    <property type="match status" value="1"/>
</dbReference>
<organism evidence="7 8">
    <name type="scientific">Cyclobacterium lianum</name>
    <dbReference type="NCBI Taxonomy" id="388280"/>
    <lineage>
        <taxon>Bacteria</taxon>
        <taxon>Pseudomonadati</taxon>
        <taxon>Bacteroidota</taxon>
        <taxon>Cytophagia</taxon>
        <taxon>Cytophagales</taxon>
        <taxon>Cyclobacteriaceae</taxon>
        <taxon>Cyclobacterium</taxon>
    </lineage>
</organism>
<evidence type="ECO:0000259" key="6">
    <source>
        <dbReference type="PROSITE" id="PS50106"/>
    </source>
</evidence>
<proteinExistence type="inferred from homology"/>
<dbReference type="PROSITE" id="PS50106">
    <property type="entry name" value="PDZ"/>
    <property type="match status" value="1"/>
</dbReference>
<feature type="transmembrane region" description="Helical" evidence="5">
    <location>
        <begin position="20"/>
        <end position="40"/>
    </location>
</feature>
<keyword evidence="5" id="KW-1133">Transmembrane helix</keyword>
<dbReference type="Pfam" id="PF13365">
    <property type="entry name" value="Trypsin_2"/>
    <property type="match status" value="1"/>
</dbReference>
<gene>
    <name evidence="7" type="ORF">SAMN04488057_116101</name>
</gene>
<dbReference type="PANTHER" id="PTHR43343">
    <property type="entry name" value="PEPTIDASE S12"/>
    <property type="match status" value="1"/>
</dbReference>
<dbReference type="InterPro" id="IPR051201">
    <property type="entry name" value="Chloro_Bact_Ser_Proteases"/>
</dbReference>
<evidence type="ECO:0000256" key="2">
    <source>
        <dbReference type="ARBA" id="ARBA00022670"/>
    </source>
</evidence>
<dbReference type="PANTHER" id="PTHR43343:SF3">
    <property type="entry name" value="PROTEASE DO-LIKE 8, CHLOROPLASTIC"/>
    <property type="match status" value="1"/>
</dbReference>
<dbReference type="Pfam" id="PF13180">
    <property type="entry name" value="PDZ_2"/>
    <property type="match status" value="1"/>
</dbReference>
<evidence type="ECO:0000313" key="8">
    <source>
        <dbReference type="Proteomes" id="UP000184513"/>
    </source>
</evidence>
<keyword evidence="8" id="KW-1185">Reference proteome</keyword>
<keyword evidence="5" id="KW-0812">Transmembrane</keyword>
<dbReference type="GO" id="GO:0006508">
    <property type="term" value="P:proteolysis"/>
    <property type="evidence" value="ECO:0007669"/>
    <property type="project" value="UniProtKB-KW"/>
</dbReference>
<dbReference type="InterPro" id="IPR009003">
    <property type="entry name" value="Peptidase_S1_PA"/>
</dbReference>
<reference evidence="7 8" key="1">
    <citation type="submission" date="2016-11" db="EMBL/GenBank/DDBJ databases">
        <authorList>
            <person name="Jaros S."/>
            <person name="Januszkiewicz K."/>
            <person name="Wedrychowicz H."/>
        </authorList>
    </citation>
    <scope>NUCLEOTIDE SEQUENCE [LARGE SCALE GENOMIC DNA]</scope>
    <source>
        <strain evidence="7 8">CGMCC 1.6102</strain>
    </source>
</reference>
<comment type="similarity">
    <text evidence="1">Belongs to the peptidase S1C family.</text>
</comment>
<protein>
    <submittedName>
        <fullName evidence="7">Serine protease, S1-C subfamily, contains C-terminal PDZ domain</fullName>
    </submittedName>
</protein>
<accession>A0A1M7QD76</accession>
<dbReference type="CDD" id="cd06779">
    <property type="entry name" value="cpPDZ_Deg_HtrA-like"/>
    <property type="match status" value="1"/>
</dbReference>
<evidence type="ECO:0000256" key="4">
    <source>
        <dbReference type="ARBA" id="ARBA00022825"/>
    </source>
</evidence>
<evidence type="ECO:0000256" key="3">
    <source>
        <dbReference type="ARBA" id="ARBA00022801"/>
    </source>
</evidence>
<keyword evidence="3" id="KW-0378">Hydrolase</keyword>
<dbReference type="InterPro" id="IPR001478">
    <property type="entry name" value="PDZ"/>
</dbReference>
<dbReference type="STRING" id="388280.SAMN04488057_116101"/>
<name>A0A1M7QD76_9BACT</name>
<evidence type="ECO:0000256" key="5">
    <source>
        <dbReference type="SAM" id="Phobius"/>
    </source>
</evidence>
<dbReference type="PRINTS" id="PR00834">
    <property type="entry name" value="PROTEASES2C"/>
</dbReference>
<keyword evidence="5" id="KW-0472">Membrane</keyword>
<dbReference type="SMART" id="SM00228">
    <property type="entry name" value="PDZ"/>
    <property type="match status" value="1"/>
</dbReference>
<evidence type="ECO:0000256" key="1">
    <source>
        <dbReference type="ARBA" id="ARBA00010541"/>
    </source>
</evidence>
<dbReference type="Proteomes" id="UP000184513">
    <property type="component" value="Unassembled WGS sequence"/>
</dbReference>
<dbReference type="Gene3D" id="2.30.42.10">
    <property type="match status" value="1"/>
</dbReference>
<sequence>MLARQPYLHSKRFTLMLKNVLLVLASFLAGILGAWFFAFISQNEAYHLSDTEEALDFGFRTSHTEEYTLENFTEKPALPARAEPESFIAASENSTNSVVFIKNFSGTDSRRYSIFDYFFGQGGPQRSVSTGSGVIFSEDGYIITNNHVIDRAETIEVVHRKRTYKASLIGADANTDIAVLKIDATDLPAIKIGSSRNLQIGEWVLAVGNPFNLTSTVTAGIVSAKERQINIMGGEFPLESFIQTDAPINPGNSGGALVNVRGELVGINTAILSRTGSYTGYGFAVPVDIAAKIANDLIRFGEVQKAIPGLEVVEITPELAEEMGISSLDGVIVSHVIRNGAAENAGMKINDVIVGIDDNPISGKGSFEEALSYYYPGDKITVSYRRDNRLQKSELMLQNLLGGTGVIKRTFYTSPLLGAKLETVNAIEKDRYGIESGIKITSLTRGYLNDLGLGEGFILTRINDKQADDPEDVGEFLEAFSGRLKIEGLTPGGRPFVQTYTIR</sequence>
<dbReference type="EMBL" id="FRCY01000016">
    <property type="protein sequence ID" value="SHN28723.1"/>
    <property type="molecule type" value="Genomic_DNA"/>
</dbReference>
<dbReference type="InterPro" id="IPR036034">
    <property type="entry name" value="PDZ_sf"/>
</dbReference>
<keyword evidence="2 7" id="KW-0645">Protease</keyword>
<dbReference type="SUPFAM" id="SSF50494">
    <property type="entry name" value="Trypsin-like serine proteases"/>
    <property type="match status" value="1"/>
</dbReference>